<sequence length="132" mass="15622">MPRKQTQSAILKSEHTPEQKQAVNARSRHLADRRYRRQLKYHNPSNAREHMAKKRAEMTDEEKQAAKEKKKRENAAHYLKYQQDILHKKMKKRAEDYIAKHGENSFWSDYPHRTINLRKSLADGLPSAEVST</sequence>
<comment type="caution">
    <text evidence="2">The sequence shown here is derived from an EMBL/GenBank/DDBJ whole genome shotgun (WGS) entry which is preliminary data.</text>
</comment>
<dbReference type="AlphaFoldDB" id="A0AA38NNM7"/>
<feature type="compositionally biased region" description="Basic and acidic residues" evidence="1">
    <location>
        <begin position="47"/>
        <end position="75"/>
    </location>
</feature>
<evidence type="ECO:0000256" key="1">
    <source>
        <dbReference type="SAM" id="MobiDB-lite"/>
    </source>
</evidence>
<name>A0AA38NNM7_9AGAR</name>
<accession>A0AA38NNM7</accession>
<keyword evidence="3" id="KW-1185">Reference proteome</keyword>
<gene>
    <name evidence="2" type="ORF">GGU10DRAFT_379933</name>
</gene>
<dbReference type="EMBL" id="MU793610">
    <property type="protein sequence ID" value="KAJ3781055.1"/>
    <property type="molecule type" value="Genomic_DNA"/>
</dbReference>
<organism evidence="2 3">
    <name type="scientific">Lentinula aff. detonsa</name>
    <dbReference type="NCBI Taxonomy" id="2804958"/>
    <lineage>
        <taxon>Eukaryota</taxon>
        <taxon>Fungi</taxon>
        <taxon>Dikarya</taxon>
        <taxon>Basidiomycota</taxon>
        <taxon>Agaricomycotina</taxon>
        <taxon>Agaricomycetes</taxon>
        <taxon>Agaricomycetidae</taxon>
        <taxon>Agaricales</taxon>
        <taxon>Marasmiineae</taxon>
        <taxon>Omphalotaceae</taxon>
        <taxon>Lentinula</taxon>
    </lineage>
</organism>
<evidence type="ECO:0000313" key="2">
    <source>
        <dbReference type="EMBL" id="KAJ3781055.1"/>
    </source>
</evidence>
<protein>
    <submittedName>
        <fullName evidence="2">Uncharacterized protein</fullName>
    </submittedName>
</protein>
<evidence type="ECO:0000313" key="3">
    <source>
        <dbReference type="Proteomes" id="UP001163798"/>
    </source>
</evidence>
<proteinExistence type="predicted"/>
<reference evidence="2" key="1">
    <citation type="submission" date="2022-08" db="EMBL/GenBank/DDBJ databases">
        <authorList>
            <consortium name="DOE Joint Genome Institute"/>
            <person name="Min B."/>
            <person name="Riley R."/>
            <person name="Sierra-Patev S."/>
            <person name="Naranjo-Ortiz M."/>
            <person name="Looney B."/>
            <person name="Konkel Z."/>
            <person name="Slot J.C."/>
            <person name="Sakamoto Y."/>
            <person name="Steenwyk J.L."/>
            <person name="Rokas A."/>
            <person name="Carro J."/>
            <person name="Camarero S."/>
            <person name="Ferreira P."/>
            <person name="Molpeceres G."/>
            <person name="Ruiz-Duenas F.J."/>
            <person name="Serrano A."/>
            <person name="Henrissat B."/>
            <person name="Drula E."/>
            <person name="Hughes K.W."/>
            <person name="Mata J.L."/>
            <person name="Ishikawa N.K."/>
            <person name="Vargas-Isla R."/>
            <person name="Ushijima S."/>
            <person name="Smith C.A."/>
            <person name="Ahrendt S."/>
            <person name="Andreopoulos W."/>
            <person name="He G."/>
            <person name="Labutti K."/>
            <person name="Lipzen A."/>
            <person name="Ng V."/>
            <person name="Sandor L."/>
            <person name="Barry K."/>
            <person name="Martinez A.T."/>
            <person name="Xiao Y."/>
            <person name="Gibbons J.G."/>
            <person name="Terashima K."/>
            <person name="Hibbett D.S."/>
            <person name="Grigoriev I.V."/>
        </authorList>
    </citation>
    <scope>NUCLEOTIDE SEQUENCE</scope>
    <source>
        <strain evidence="2">TFB10291</strain>
    </source>
</reference>
<feature type="region of interest" description="Disordered" evidence="1">
    <location>
        <begin position="1"/>
        <end position="75"/>
    </location>
</feature>
<feature type="compositionally biased region" description="Polar residues" evidence="1">
    <location>
        <begin position="1"/>
        <end position="10"/>
    </location>
</feature>
<dbReference type="Proteomes" id="UP001163798">
    <property type="component" value="Unassembled WGS sequence"/>
</dbReference>